<evidence type="ECO:0000256" key="1">
    <source>
        <dbReference type="SAM" id="MobiDB-lite"/>
    </source>
</evidence>
<dbReference type="OrthoDB" id="5951731at2759"/>
<dbReference type="PANTHER" id="PTHR11905">
    <property type="entry name" value="ADAM A DISINTEGRIN AND METALLOPROTEASE DOMAIN"/>
    <property type="match status" value="1"/>
</dbReference>
<feature type="domain" description="Disintegrin" evidence="4">
    <location>
        <begin position="238"/>
        <end position="292"/>
    </location>
</feature>
<dbReference type="InterPro" id="IPR001762">
    <property type="entry name" value="Disintegrin_dom"/>
</dbReference>
<proteinExistence type="predicted"/>
<evidence type="ECO:0000256" key="2">
    <source>
        <dbReference type="SAM" id="Phobius"/>
    </source>
</evidence>
<dbReference type="Proteomes" id="UP000030745">
    <property type="component" value="Unassembled WGS sequence"/>
</dbReference>
<dbReference type="GeneID" id="24123122"/>
<evidence type="ECO:0000313" key="6">
    <source>
        <dbReference type="Proteomes" id="UP000030745"/>
    </source>
</evidence>
<dbReference type="Gene3D" id="4.10.70.10">
    <property type="entry name" value="Disintegrin domain"/>
    <property type="match status" value="2"/>
</dbReference>
<dbReference type="KEGG" id="spar:SPRG_00483"/>
<dbReference type="SUPFAM" id="SSF57552">
    <property type="entry name" value="Blood coagulation inhibitor (disintegrin)"/>
    <property type="match status" value="2"/>
</dbReference>
<keyword evidence="2" id="KW-0472">Membrane</keyword>
<evidence type="ECO:0000256" key="3">
    <source>
        <dbReference type="SAM" id="SignalP"/>
    </source>
</evidence>
<dbReference type="PANTHER" id="PTHR11905:SF159">
    <property type="entry name" value="ADAM METALLOPROTEASE"/>
    <property type="match status" value="1"/>
</dbReference>
<dbReference type="VEuPathDB" id="FungiDB:SPRG_00483"/>
<evidence type="ECO:0000259" key="4">
    <source>
        <dbReference type="SMART" id="SM00050"/>
    </source>
</evidence>
<dbReference type="AlphaFoldDB" id="A0A067CY57"/>
<keyword evidence="2" id="KW-0812">Transmembrane</keyword>
<sequence length="506" mass="53755">MRARFGLLFAVVAASRSAVDNHGVPTDPIGTPDKANADSQTSATVVDSTAARSSTDNYQNNYTNGRKYGQDGGFNRIGGYKNGLYGGYNDTGGSADFNYATIVYVPGGNVSVDSNHTTHYVPGGGNTDGHDKSDDTYRSDFRGPDNDHAGGYASHNYWSHNSADAPPYHAESPIQGQWYLGSNYTSNDVYVYGHLADSDNGCSSVPCLELVKIKHGKCLYRQLAPGTLCVSQSRHNGGPCDDDKKDYCNSRGTCVDGYRTETNVPCRPPVSACDVPEYCTGDSNACPDDEFADTSVVCTEIGASSHGSCDGVDYCDGRGNCIDRFLDCDQICRKQHDVCDLPEYCTGIDGSCPRDEFADSSTVCTPIGASSNGPCDAIDYCNGRGTCTDNFNVDTLCYDPRGLCDVARFCDGASAACPAAGYGREYVLLADDASMTEVIMHSFRMCSAKVAEGLVSVDGAMPSHSVYVLLAGVALVAVVVAIVVTKVKPLLSSGKNDDYALITETV</sequence>
<dbReference type="InterPro" id="IPR036436">
    <property type="entry name" value="Disintegrin_dom_sf"/>
</dbReference>
<dbReference type="EMBL" id="KK583189">
    <property type="protein sequence ID" value="KDO35639.1"/>
    <property type="molecule type" value="Genomic_DNA"/>
</dbReference>
<feature type="chain" id="PRO_5001635052" description="Disintegrin domain-containing protein" evidence="3">
    <location>
        <begin position="19"/>
        <end position="506"/>
    </location>
</feature>
<keyword evidence="2" id="KW-1133">Transmembrane helix</keyword>
<dbReference type="SMART" id="SM00050">
    <property type="entry name" value="DISIN"/>
    <property type="match status" value="1"/>
</dbReference>
<keyword evidence="3" id="KW-0732">Signal</keyword>
<name>A0A067CY57_SAPPC</name>
<organism evidence="5 6">
    <name type="scientific">Saprolegnia parasitica (strain CBS 223.65)</name>
    <dbReference type="NCBI Taxonomy" id="695850"/>
    <lineage>
        <taxon>Eukaryota</taxon>
        <taxon>Sar</taxon>
        <taxon>Stramenopiles</taxon>
        <taxon>Oomycota</taxon>
        <taxon>Saprolegniomycetes</taxon>
        <taxon>Saprolegniales</taxon>
        <taxon>Saprolegniaceae</taxon>
        <taxon>Saprolegnia</taxon>
    </lineage>
</organism>
<accession>A0A067CY57</accession>
<feature type="signal peptide" evidence="3">
    <location>
        <begin position="1"/>
        <end position="18"/>
    </location>
</feature>
<dbReference type="RefSeq" id="XP_012193967.1">
    <property type="nucleotide sequence ID" value="XM_012338577.1"/>
</dbReference>
<keyword evidence="6" id="KW-1185">Reference proteome</keyword>
<feature type="region of interest" description="Disordered" evidence="1">
    <location>
        <begin position="45"/>
        <end position="64"/>
    </location>
</feature>
<reference evidence="5 6" key="1">
    <citation type="journal article" date="2013" name="PLoS Genet.">
        <title>Distinctive expansion of potential virulence genes in the genome of the oomycete fish pathogen Saprolegnia parasitica.</title>
        <authorList>
            <person name="Jiang R.H."/>
            <person name="de Bruijn I."/>
            <person name="Haas B.J."/>
            <person name="Belmonte R."/>
            <person name="Lobach L."/>
            <person name="Christie J."/>
            <person name="van den Ackerveken G."/>
            <person name="Bottin A."/>
            <person name="Bulone V."/>
            <person name="Diaz-Moreno S.M."/>
            <person name="Dumas B."/>
            <person name="Fan L."/>
            <person name="Gaulin E."/>
            <person name="Govers F."/>
            <person name="Grenville-Briggs L.J."/>
            <person name="Horner N.R."/>
            <person name="Levin J.Z."/>
            <person name="Mammella M."/>
            <person name="Meijer H.J."/>
            <person name="Morris P."/>
            <person name="Nusbaum C."/>
            <person name="Oome S."/>
            <person name="Phillips A.J."/>
            <person name="van Rooyen D."/>
            <person name="Rzeszutek E."/>
            <person name="Saraiva M."/>
            <person name="Secombes C.J."/>
            <person name="Seidl M.F."/>
            <person name="Snel B."/>
            <person name="Stassen J.H."/>
            <person name="Sykes S."/>
            <person name="Tripathy S."/>
            <person name="van den Berg H."/>
            <person name="Vega-Arreguin J.C."/>
            <person name="Wawra S."/>
            <person name="Young S.K."/>
            <person name="Zeng Q."/>
            <person name="Dieguez-Uribeondo J."/>
            <person name="Russ C."/>
            <person name="Tyler B.M."/>
            <person name="van West P."/>
        </authorList>
    </citation>
    <scope>NUCLEOTIDE SEQUENCE [LARGE SCALE GENOMIC DNA]</scope>
    <source>
        <strain evidence="5 6">CBS 223.65</strain>
    </source>
</reference>
<gene>
    <name evidence="5" type="ORF">SPRG_00483</name>
</gene>
<evidence type="ECO:0000313" key="5">
    <source>
        <dbReference type="EMBL" id="KDO35639.1"/>
    </source>
</evidence>
<feature type="region of interest" description="Disordered" evidence="1">
    <location>
        <begin position="20"/>
        <end position="39"/>
    </location>
</feature>
<protein>
    <recommendedName>
        <fullName evidence="4">Disintegrin domain-containing protein</fullName>
    </recommendedName>
</protein>
<feature type="transmembrane region" description="Helical" evidence="2">
    <location>
        <begin position="466"/>
        <end position="485"/>
    </location>
</feature>